<dbReference type="Pfam" id="PF13377">
    <property type="entry name" value="Peripla_BP_3"/>
    <property type="match status" value="1"/>
</dbReference>
<dbReference type="PANTHER" id="PTHR30146:SF109">
    <property type="entry name" value="HTH-TYPE TRANSCRIPTIONAL REGULATOR GALS"/>
    <property type="match status" value="1"/>
</dbReference>
<evidence type="ECO:0000256" key="1">
    <source>
        <dbReference type="ARBA" id="ARBA00023015"/>
    </source>
</evidence>
<evidence type="ECO:0000313" key="6">
    <source>
        <dbReference type="Proteomes" id="UP000298170"/>
    </source>
</evidence>
<dbReference type="GO" id="GO:0003700">
    <property type="term" value="F:DNA-binding transcription factor activity"/>
    <property type="evidence" value="ECO:0007669"/>
    <property type="project" value="TreeGrafter"/>
</dbReference>
<reference evidence="5 6" key="1">
    <citation type="submission" date="2019-03" db="EMBL/GenBank/DDBJ databases">
        <title>Genomics of glacier-inhabiting Cryobacterium strains.</title>
        <authorList>
            <person name="Liu Q."/>
            <person name="Xin Y.-H."/>
        </authorList>
    </citation>
    <scope>NUCLEOTIDE SEQUENCE [LARGE SCALE GENOMIC DNA]</scope>
    <source>
        <strain evidence="5 6">Sr39</strain>
    </source>
</reference>
<feature type="domain" description="HTH lacI-type" evidence="4">
    <location>
        <begin position="61"/>
        <end position="115"/>
    </location>
</feature>
<keyword evidence="6" id="KW-1185">Reference proteome</keyword>
<organism evidence="5 6">
    <name type="scientific">Cryobacterium suzukii</name>
    <dbReference type="NCBI Taxonomy" id="1259198"/>
    <lineage>
        <taxon>Bacteria</taxon>
        <taxon>Bacillati</taxon>
        <taxon>Actinomycetota</taxon>
        <taxon>Actinomycetes</taxon>
        <taxon>Micrococcales</taxon>
        <taxon>Microbacteriaceae</taxon>
        <taxon>Cryobacterium</taxon>
    </lineage>
</organism>
<dbReference type="InterPro" id="IPR010982">
    <property type="entry name" value="Lambda_DNA-bd_dom_sf"/>
</dbReference>
<dbReference type="Pfam" id="PF00356">
    <property type="entry name" value="LacI"/>
    <property type="match status" value="1"/>
</dbReference>
<dbReference type="PANTHER" id="PTHR30146">
    <property type="entry name" value="LACI-RELATED TRANSCRIPTIONAL REPRESSOR"/>
    <property type="match status" value="1"/>
</dbReference>
<dbReference type="CDD" id="cd01392">
    <property type="entry name" value="HTH_LacI"/>
    <property type="match status" value="1"/>
</dbReference>
<dbReference type="PROSITE" id="PS50932">
    <property type="entry name" value="HTH_LACI_2"/>
    <property type="match status" value="1"/>
</dbReference>
<dbReference type="SUPFAM" id="SSF47413">
    <property type="entry name" value="lambda repressor-like DNA-binding domains"/>
    <property type="match status" value="1"/>
</dbReference>
<keyword evidence="2 5" id="KW-0238">DNA-binding</keyword>
<name>A0A4V3ISU2_9MICO</name>
<evidence type="ECO:0000313" key="5">
    <source>
        <dbReference type="EMBL" id="TFD61792.1"/>
    </source>
</evidence>
<evidence type="ECO:0000259" key="4">
    <source>
        <dbReference type="PROSITE" id="PS50932"/>
    </source>
</evidence>
<keyword evidence="3" id="KW-0804">Transcription</keyword>
<accession>A0A4V3ISU2</accession>
<dbReference type="InterPro" id="IPR028082">
    <property type="entry name" value="Peripla_BP_I"/>
</dbReference>
<dbReference type="GO" id="GO:0000976">
    <property type="term" value="F:transcription cis-regulatory region binding"/>
    <property type="evidence" value="ECO:0007669"/>
    <property type="project" value="TreeGrafter"/>
</dbReference>
<dbReference type="OrthoDB" id="9785139at2"/>
<keyword evidence="1" id="KW-0805">Transcription regulation</keyword>
<evidence type="ECO:0000256" key="2">
    <source>
        <dbReference type="ARBA" id="ARBA00023125"/>
    </source>
</evidence>
<dbReference type="PROSITE" id="PS00356">
    <property type="entry name" value="HTH_LACI_1"/>
    <property type="match status" value="1"/>
</dbReference>
<evidence type="ECO:0000256" key="3">
    <source>
        <dbReference type="ARBA" id="ARBA00023163"/>
    </source>
</evidence>
<gene>
    <name evidence="5" type="ORF">E3T39_06270</name>
</gene>
<dbReference type="Proteomes" id="UP000298170">
    <property type="component" value="Unassembled WGS sequence"/>
</dbReference>
<dbReference type="CDD" id="cd01574">
    <property type="entry name" value="PBP1_LacI"/>
    <property type="match status" value="1"/>
</dbReference>
<dbReference type="InterPro" id="IPR046335">
    <property type="entry name" value="LacI/GalR-like_sensor"/>
</dbReference>
<dbReference type="PRINTS" id="PR00036">
    <property type="entry name" value="HTHLACI"/>
</dbReference>
<protein>
    <submittedName>
        <fullName evidence="5">LacI family DNA-binding transcriptional regulator</fullName>
    </submittedName>
</protein>
<dbReference type="Gene3D" id="3.40.50.2300">
    <property type="match status" value="2"/>
</dbReference>
<dbReference type="Gene3D" id="1.10.260.40">
    <property type="entry name" value="lambda repressor-like DNA-binding domains"/>
    <property type="match status" value="1"/>
</dbReference>
<dbReference type="SMART" id="SM00354">
    <property type="entry name" value="HTH_LACI"/>
    <property type="match status" value="1"/>
</dbReference>
<sequence length="390" mass="42155">MCTVCGLHPKRAKLARRDCHNHNVTVTLAHKGDTGVRLQNVTVHIPLGVIVSDSLPTGRTPSIRDVARLAGVSHQTVSRVLNSHPSIRESTRLRVQQVIDELQYRPSSAARALVKGQSRTIGVLSALSAEYGPASSIAAIQDAAREAGYFVNTANLSRGEPSSIQAAVDHLMYQSVEGIVVIAPQVRVIEAIEKLAIAVPYVTLQSTSGEGKHVLSVDQIAGARVATRHLIDLGHRNIYHLAGPQDWIEAEARMRGFLEEMGANDVPTTAPILGDWTADFGYYAGRELLRVRDFTAIFSSNDQMALGLMHAIRDAGLDIPRDVSIVGFDDIPEAAHFWPPLTTVRQDFAELGRRCVALLLANITGSLNEASSSPLIPELVVRSSTAAPAW</sequence>
<dbReference type="EMBL" id="SOHJ01000004">
    <property type="protein sequence ID" value="TFD61792.1"/>
    <property type="molecule type" value="Genomic_DNA"/>
</dbReference>
<dbReference type="InterPro" id="IPR000843">
    <property type="entry name" value="HTH_LacI"/>
</dbReference>
<comment type="caution">
    <text evidence="5">The sequence shown here is derived from an EMBL/GenBank/DDBJ whole genome shotgun (WGS) entry which is preliminary data.</text>
</comment>
<dbReference type="SUPFAM" id="SSF53822">
    <property type="entry name" value="Periplasmic binding protein-like I"/>
    <property type="match status" value="1"/>
</dbReference>
<dbReference type="AlphaFoldDB" id="A0A4V3ISU2"/>
<proteinExistence type="predicted"/>